<reference evidence="1" key="2">
    <citation type="submission" date="2022-06" db="UniProtKB">
        <authorList>
            <consortium name="EnsemblMetazoa"/>
        </authorList>
    </citation>
    <scope>IDENTIFICATION</scope>
    <source>
        <strain evidence="1">PS312</strain>
    </source>
</reference>
<keyword evidence="2" id="KW-1185">Reference proteome</keyword>
<proteinExistence type="predicted"/>
<accession>A0A8R1YB29</accession>
<gene>
    <name evidence="1" type="primary">WBGene00097192</name>
</gene>
<sequence length="157" mass="17004">MIFTLLFSFFASIHCAYIGVLNNCGRSIEVIRVDEPLNDNATFTVAGLDQGQRKITEGISPFGTVEISVSPEGLTRAVFTNLARALDEYEIDTDAGFDVGMEITAERSLPVGSLRNSEDPLSCPNVTCTDSHLGTSLYKRIWSAAVTGGNFNLTFCP</sequence>
<protein>
    <submittedName>
        <fullName evidence="1">Uncharacterized protein</fullName>
    </submittedName>
</protein>
<accession>A0A2A6B6Z7</accession>
<dbReference type="Proteomes" id="UP000005239">
    <property type="component" value="Unassembled WGS sequence"/>
</dbReference>
<reference evidence="2" key="1">
    <citation type="journal article" date="2008" name="Nat. Genet.">
        <title>The Pristionchus pacificus genome provides a unique perspective on nematode lifestyle and parasitism.</title>
        <authorList>
            <person name="Dieterich C."/>
            <person name="Clifton S.W."/>
            <person name="Schuster L.N."/>
            <person name="Chinwalla A."/>
            <person name="Delehaunty K."/>
            <person name="Dinkelacker I."/>
            <person name="Fulton L."/>
            <person name="Fulton R."/>
            <person name="Godfrey J."/>
            <person name="Minx P."/>
            <person name="Mitreva M."/>
            <person name="Roeseler W."/>
            <person name="Tian H."/>
            <person name="Witte H."/>
            <person name="Yang S.P."/>
            <person name="Wilson R.K."/>
            <person name="Sommer R.J."/>
        </authorList>
    </citation>
    <scope>NUCLEOTIDE SEQUENCE [LARGE SCALE GENOMIC DNA]</scope>
    <source>
        <strain evidence="2">PS312</strain>
    </source>
</reference>
<dbReference type="EnsemblMetazoa" id="PPA07638.1">
    <property type="protein sequence ID" value="PPA07638.1"/>
    <property type="gene ID" value="WBGene00097192"/>
</dbReference>
<organism evidence="1 2">
    <name type="scientific">Pristionchus pacificus</name>
    <name type="common">Parasitic nematode worm</name>
    <dbReference type="NCBI Taxonomy" id="54126"/>
    <lineage>
        <taxon>Eukaryota</taxon>
        <taxon>Metazoa</taxon>
        <taxon>Ecdysozoa</taxon>
        <taxon>Nematoda</taxon>
        <taxon>Chromadorea</taxon>
        <taxon>Rhabditida</taxon>
        <taxon>Rhabditina</taxon>
        <taxon>Diplogasteromorpha</taxon>
        <taxon>Diplogasteroidea</taxon>
        <taxon>Neodiplogasteridae</taxon>
        <taxon>Pristionchus</taxon>
    </lineage>
</organism>
<name>A0A2A6B6Z7_PRIPA</name>
<evidence type="ECO:0000313" key="2">
    <source>
        <dbReference type="Proteomes" id="UP000005239"/>
    </source>
</evidence>
<dbReference type="AlphaFoldDB" id="A0A2A6B6Z7"/>
<evidence type="ECO:0000313" key="1">
    <source>
        <dbReference type="EnsemblMetazoa" id="PPA07638.1"/>
    </source>
</evidence>